<proteinExistence type="predicted"/>
<reference evidence="1" key="2">
    <citation type="journal article" date="2023" name="Plants (Basel)">
        <title>Annotation of the Turnera subulata (Passifloraceae) Draft Genome Reveals the S-Locus Evolved after the Divergence of Turneroideae from Passifloroideae in a Stepwise Manner.</title>
        <authorList>
            <person name="Henning P.M."/>
            <person name="Roalson E.H."/>
            <person name="Mir W."/>
            <person name="McCubbin A.G."/>
            <person name="Shore J.S."/>
        </authorList>
    </citation>
    <scope>NUCLEOTIDE SEQUENCE</scope>
    <source>
        <strain evidence="1">F60SS</strain>
    </source>
</reference>
<dbReference type="AlphaFoldDB" id="A0A9Q0F004"/>
<evidence type="ECO:0000313" key="1">
    <source>
        <dbReference type="EMBL" id="KAJ4821784.1"/>
    </source>
</evidence>
<accession>A0A9Q0F004</accession>
<reference evidence="1" key="1">
    <citation type="submission" date="2022-02" db="EMBL/GenBank/DDBJ databases">
        <authorList>
            <person name="Henning P.M."/>
            <person name="McCubbin A.G."/>
            <person name="Shore J.S."/>
        </authorList>
    </citation>
    <scope>NUCLEOTIDE SEQUENCE</scope>
    <source>
        <strain evidence="1">F60SS</strain>
        <tissue evidence="1">Leaves</tissue>
    </source>
</reference>
<name>A0A9Q0F004_9ROSI</name>
<evidence type="ECO:0000313" key="2">
    <source>
        <dbReference type="Proteomes" id="UP001141552"/>
    </source>
</evidence>
<keyword evidence="2" id="KW-1185">Reference proteome</keyword>
<sequence length="107" mass="12735">MLDEVMGEWVNPRDDRLRVNGEWVKPPRDDGLRERLLFVTLKSSFSIMATDFPEYKDNCLVYFHKDPFYSGYSNRWFPSYCCRQPPSWVHKSLHLVTSNEESLAQEE</sequence>
<dbReference type="Proteomes" id="UP001141552">
    <property type="component" value="Unassembled WGS sequence"/>
</dbReference>
<comment type="caution">
    <text evidence="1">The sequence shown here is derived from an EMBL/GenBank/DDBJ whole genome shotgun (WGS) entry which is preliminary data.</text>
</comment>
<protein>
    <submittedName>
        <fullName evidence="1">Uncharacterized protein</fullName>
    </submittedName>
</protein>
<organism evidence="1 2">
    <name type="scientific">Turnera subulata</name>
    <dbReference type="NCBI Taxonomy" id="218843"/>
    <lineage>
        <taxon>Eukaryota</taxon>
        <taxon>Viridiplantae</taxon>
        <taxon>Streptophyta</taxon>
        <taxon>Embryophyta</taxon>
        <taxon>Tracheophyta</taxon>
        <taxon>Spermatophyta</taxon>
        <taxon>Magnoliopsida</taxon>
        <taxon>eudicotyledons</taxon>
        <taxon>Gunneridae</taxon>
        <taxon>Pentapetalae</taxon>
        <taxon>rosids</taxon>
        <taxon>fabids</taxon>
        <taxon>Malpighiales</taxon>
        <taxon>Passifloraceae</taxon>
        <taxon>Turnera</taxon>
    </lineage>
</organism>
<gene>
    <name evidence="1" type="ORF">Tsubulata_019844</name>
</gene>
<dbReference type="EMBL" id="JAKUCV010007861">
    <property type="protein sequence ID" value="KAJ4821784.1"/>
    <property type="molecule type" value="Genomic_DNA"/>
</dbReference>